<evidence type="ECO:0000256" key="2">
    <source>
        <dbReference type="ARBA" id="ARBA00022692"/>
    </source>
</evidence>
<feature type="transmembrane region" description="Helical" evidence="5">
    <location>
        <begin position="247"/>
        <end position="267"/>
    </location>
</feature>
<proteinExistence type="predicted"/>
<feature type="transmembrane region" description="Helical" evidence="5">
    <location>
        <begin position="443"/>
        <end position="462"/>
    </location>
</feature>
<feature type="transmembrane region" description="Helical" evidence="5">
    <location>
        <begin position="172"/>
        <end position="190"/>
    </location>
</feature>
<feature type="domain" description="Amino acid permease/ SLC12A" evidence="6">
    <location>
        <begin position="35"/>
        <end position="401"/>
    </location>
</feature>
<evidence type="ECO:0000313" key="7">
    <source>
        <dbReference type="EMBL" id="MCQ4040732.1"/>
    </source>
</evidence>
<keyword evidence="3 5" id="KW-1133">Transmembrane helix</keyword>
<keyword evidence="4 5" id="KW-0472">Membrane</keyword>
<comment type="subcellular location">
    <subcellularLocation>
        <location evidence="1">Membrane</location>
        <topology evidence="1">Multi-pass membrane protein</topology>
    </subcellularLocation>
</comment>
<protein>
    <submittedName>
        <fullName evidence="7">APC family permease</fullName>
    </submittedName>
</protein>
<keyword evidence="2 5" id="KW-0812">Transmembrane</keyword>
<feature type="transmembrane region" description="Helical" evidence="5">
    <location>
        <begin position="412"/>
        <end position="431"/>
    </location>
</feature>
<evidence type="ECO:0000259" key="6">
    <source>
        <dbReference type="Pfam" id="PF00324"/>
    </source>
</evidence>
<feature type="transmembrane region" description="Helical" evidence="5">
    <location>
        <begin position="210"/>
        <end position="227"/>
    </location>
</feature>
<feature type="transmembrane region" description="Helical" evidence="5">
    <location>
        <begin position="99"/>
        <end position="123"/>
    </location>
</feature>
<dbReference type="InterPro" id="IPR004841">
    <property type="entry name" value="AA-permease/SLC12A_dom"/>
</dbReference>
<keyword evidence="8" id="KW-1185">Reference proteome</keyword>
<name>A0ABT1P5T0_9ACTN</name>
<gene>
    <name evidence="7" type="ORF">NON19_01510</name>
</gene>
<feature type="transmembrane region" description="Helical" evidence="5">
    <location>
        <begin position="58"/>
        <end position="79"/>
    </location>
</feature>
<evidence type="ECO:0000256" key="1">
    <source>
        <dbReference type="ARBA" id="ARBA00004141"/>
    </source>
</evidence>
<feature type="transmembrane region" description="Helical" evidence="5">
    <location>
        <begin position="143"/>
        <end position="160"/>
    </location>
</feature>
<dbReference type="EMBL" id="JANFNH010000001">
    <property type="protein sequence ID" value="MCQ4040732.1"/>
    <property type="molecule type" value="Genomic_DNA"/>
</dbReference>
<sequence>MDTTALGTGGGAAPSVQPERLRRGALGLADITASTMANIGPAMSFFFGFALIAQTAGVAAPLTILAAAVVVALLGNTLAEFSRSIPSTGSFITFIGKTFGPVAAITTTIVVSLGYIIAVSAVVAISGGWTATIIAHYTGVHIAWQWFTALWTLVSFALVVRGVSVSTKWAGALFGFEMGLLVLVSVWVLVRHGGHLTMAPFDPRHLAGGFKGLGLGFPLAVFLFVGWENSAALAEETTNPRHAVPRAIYLSIAAMTVSYLLFAYVTVVGFNYDTAALAKSDVPFVDVALGILGGGAFLAYLAGFTSITGSLISAANSQSRLIFNSGREGLLPPVVAKVTAQGRTPWVSFVVYLAVALGLAFGWGWGWDIDPVTYFGESATLGTILIVVTWLVANLALPVYYRRNHPELFSPVRHLILPIAGVAAIGYPLYQLVKPGQPAPFDVFPLISGAIIVVAVGYALVLNARDRTLGERVGSIVADVD</sequence>
<comment type="caution">
    <text evidence="7">The sequence shown here is derived from an EMBL/GenBank/DDBJ whole genome shotgun (WGS) entry which is preliminary data.</text>
</comment>
<dbReference type="PANTHER" id="PTHR42770">
    <property type="entry name" value="AMINO ACID TRANSPORTER-RELATED"/>
    <property type="match status" value="1"/>
</dbReference>
<dbReference type="Proteomes" id="UP001206206">
    <property type="component" value="Unassembled WGS sequence"/>
</dbReference>
<feature type="transmembrane region" description="Helical" evidence="5">
    <location>
        <begin position="287"/>
        <end position="312"/>
    </location>
</feature>
<evidence type="ECO:0000256" key="5">
    <source>
        <dbReference type="SAM" id="Phobius"/>
    </source>
</evidence>
<dbReference type="PANTHER" id="PTHR42770:SF16">
    <property type="entry name" value="AMINO ACID PERMEASE"/>
    <property type="match status" value="1"/>
</dbReference>
<feature type="transmembrane region" description="Helical" evidence="5">
    <location>
        <begin position="379"/>
        <end position="400"/>
    </location>
</feature>
<dbReference type="Pfam" id="PF00324">
    <property type="entry name" value="AA_permease"/>
    <property type="match status" value="1"/>
</dbReference>
<feature type="transmembrane region" description="Helical" evidence="5">
    <location>
        <begin position="346"/>
        <end position="367"/>
    </location>
</feature>
<dbReference type="RefSeq" id="WP_255924674.1">
    <property type="nucleotide sequence ID" value="NZ_JANFNH010000001.1"/>
</dbReference>
<dbReference type="InterPro" id="IPR050367">
    <property type="entry name" value="APC_superfamily"/>
</dbReference>
<evidence type="ECO:0000256" key="4">
    <source>
        <dbReference type="ARBA" id="ARBA00023136"/>
    </source>
</evidence>
<feature type="transmembrane region" description="Helical" evidence="5">
    <location>
        <begin position="28"/>
        <end position="52"/>
    </location>
</feature>
<organism evidence="7 8">
    <name type="scientific">Streptantibioticus rubrisoli</name>
    <dbReference type="NCBI Taxonomy" id="1387313"/>
    <lineage>
        <taxon>Bacteria</taxon>
        <taxon>Bacillati</taxon>
        <taxon>Actinomycetota</taxon>
        <taxon>Actinomycetes</taxon>
        <taxon>Kitasatosporales</taxon>
        <taxon>Streptomycetaceae</taxon>
        <taxon>Streptantibioticus</taxon>
    </lineage>
</organism>
<evidence type="ECO:0000313" key="8">
    <source>
        <dbReference type="Proteomes" id="UP001206206"/>
    </source>
</evidence>
<dbReference type="PIRSF" id="PIRSF006060">
    <property type="entry name" value="AA_transporter"/>
    <property type="match status" value="1"/>
</dbReference>
<reference evidence="7 8" key="1">
    <citation type="submission" date="2022-06" db="EMBL/GenBank/DDBJ databases">
        <title>Draft genome sequence of type strain Streptomyces rubrisoli DSM 42083.</title>
        <authorList>
            <person name="Duangmal K."/>
            <person name="Klaysubun C."/>
        </authorList>
    </citation>
    <scope>NUCLEOTIDE SEQUENCE [LARGE SCALE GENOMIC DNA]</scope>
    <source>
        <strain evidence="7 8">DSM 42083</strain>
    </source>
</reference>
<dbReference type="Gene3D" id="1.20.1740.10">
    <property type="entry name" value="Amino acid/polyamine transporter I"/>
    <property type="match status" value="1"/>
</dbReference>
<accession>A0ABT1P5T0</accession>
<evidence type="ECO:0000256" key="3">
    <source>
        <dbReference type="ARBA" id="ARBA00022989"/>
    </source>
</evidence>